<accession>A0ABT0MAY7</accession>
<evidence type="ECO:0000256" key="5">
    <source>
        <dbReference type="HAMAP-Rule" id="MF_01114"/>
    </source>
</evidence>
<keyword evidence="4 5" id="KW-0963">Cytoplasm</keyword>
<name>A0ABT0MAY7_9BACL</name>
<evidence type="ECO:0000259" key="8">
    <source>
        <dbReference type="Pfam" id="PF21982"/>
    </source>
</evidence>
<comment type="subcellular location">
    <subcellularLocation>
        <location evidence="1 5">Cytoplasm</location>
    </subcellularLocation>
</comment>
<dbReference type="Pfam" id="PF21982">
    <property type="entry name" value="RecX_HTH1"/>
    <property type="match status" value="1"/>
</dbReference>
<dbReference type="Proteomes" id="UP001203004">
    <property type="component" value="Unassembled WGS sequence"/>
</dbReference>
<dbReference type="InterPro" id="IPR053924">
    <property type="entry name" value="RecX_HTH_2nd"/>
</dbReference>
<protein>
    <recommendedName>
        <fullName evidence="3 5">Regulatory protein RecX</fullName>
    </recommendedName>
</protein>
<sequence length="272" mass="31576">MARITRIQTDETERDFFSIEIRDPEGRTSRVSVHEDILVREALHKGLELSAEQVERIRREASGTRAYNAGLRYLAHRMHSVFEMKEYLKKRSFDVRQIDYAIQRMLDEKLLDDETFANSFARTRIQTSTKGPQLIYRELLQTGVAQEIAARTEKLFSIDEQIAHARKYLAKHTSSVKNKKSSAEARLVLARLLMQHGYSREISNHVLNEITDFLEENEKNALANQAEKAMQKYKKFTGRAFALKVRNFLYHKGFPLDAIDSFLHDRIGGIND</sequence>
<evidence type="ECO:0000256" key="1">
    <source>
        <dbReference type="ARBA" id="ARBA00004496"/>
    </source>
</evidence>
<dbReference type="PANTHER" id="PTHR33602:SF1">
    <property type="entry name" value="REGULATORY PROTEIN RECX FAMILY PROTEIN"/>
    <property type="match status" value="1"/>
</dbReference>
<evidence type="ECO:0000256" key="2">
    <source>
        <dbReference type="ARBA" id="ARBA00009695"/>
    </source>
</evidence>
<keyword evidence="10" id="KW-1185">Reference proteome</keyword>
<reference evidence="9 10" key="1">
    <citation type="submission" date="2022-05" db="EMBL/GenBank/DDBJ databases">
        <title>Sporolactobacillus sp nov CPB3-1, isolated from tree bark (Mangifera indica L.).</title>
        <authorList>
            <person name="Phuengjayaem S."/>
            <person name="Tanasupawat S."/>
        </authorList>
    </citation>
    <scope>NUCLEOTIDE SEQUENCE [LARGE SCALE GENOMIC DNA]</scope>
    <source>
        <strain evidence="9 10">CPB3-1</strain>
    </source>
</reference>
<comment type="similarity">
    <text evidence="2 5">Belongs to the RecX family.</text>
</comment>
<organism evidence="9 10">
    <name type="scientific">Sporolactobacillus mangiferae</name>
    <dbReference type="NCBI Taxonomy" id="2940498"/>
    <lineage>
        <taxon>Bacteria</taxon>
        <taxon>Bacillati</taxon>
        <taxon>Bacillota</taxon>
        <taxon>Bacilli</taxon>
        <taxon>Bacillales</taxon>
        <taxon>Sporolactobacillaceae</taxon>
        <taxon>Sporolactobacillus</taxon>
    </lineage>
</organism>
<dbReference type="InterPro" id="IPR003783">
    <property type="entry name" value="Regulatory_RecX"/>
</dbReference>
<gene>
    <name evidence="5" type="primary">recX</name>
    <name evidence="9" type="ORF">M3N64_08780</name>
</gene>
<evidence type="ECO:0000259" key="7">
    <source>
        <dbReference type="Pfam" id="PF21981"/>
    </source>
</evidence>
<dbReference type="InterPro" id="IPR036388">
    <property type="entry name" value="WH-like_DNA-bd_sf"/>
</dbReference>
<dbReference type="Pfam" id="PF21981">
    <property type="entry name" value="RecX_HTH3"/>
    <property type="match status" value="1"/>
</dbReference>
<evidence type="ECO:0000256" key="3">
    <source>
        <dbReference type="ARBA" id="ARBA00018111"/>
    </source>
</evidence>
<feature type="domain" description="RecX third three-helical" evidence="7">
    <location>
        <begin position="220"/>
        <end position="263"/>
    </location>
</feature>
<feature type="domain" description="RecX second three-helical" evidence="6">
    <location>
        <begin position="112"/>
        <end position="150"/>
    </location>
</feature>
<comment type="function">
    <text evidence="5">Modulates RecA activity.</text>
</comment>
<dbReference type="PANTHER" id="PTHR33602">
    <property type="entry name" value="REGULATORY PROTEIN RECX FAMILY PROTEIN"/>
    <property type="match status" value="1"/>
</dbReference>
<dbReference type="InterPro" id="IPR053926">
    <property type="entry name" value="RecX_HTH_1st"/>
</dbReference>
<comment type="caution">
    <text evidence="9">The sequence shown here is derived from an EMBL/GenBank/DDBJ whole genome shotgun (WGS) entry which is preliminary data.</text>
</comment>
<evidence type="ECO:0000259" key="6">
    <source>
        <dbReference type="Pfam" id="PF02631"/>
    </source>
</evidence>
<evidence type="ECO:0000256" key="4">
    <source>
        <dbReference type="ARBA" id="ARBA00022490"/>
    </source>
</evidence>
<dbReference type="InterPro" id="IPR053925">
    <property type="entry name" value="RecX_HTH_3rd"/>
</dbReference>
<dbReference type="Pfam" id="PF02631">
    <property type="entry name" value="RecX_HTH2"/>
    <property type="match status" value="1"/>
</dbReference>
<dbReference type="RefSeq" id="WP_249101247.1">
    <property type="nucleotide sequence ID" value="NZ_JAMAST010000009.1"/>
</dbReference>
<evidence type="ECO:0000313" key="10">
    <source>
        <dbReference type="Proteomes" id="UP001203004"/>
    </source>
</evidence>
<evidence type="ECO:0000313" key="9">
    <source>
        <dbReference type="EMBL" id="MCL1632043.1"/>
    </source>
</evidence>
<dbReference type="Gene3D" id="1.10.10.10">
    <property type="entry name" value="Winged helix-like DNA-binding domain superfamily/Winged helix DNA-binding domain"/>
    <property type="match status" value="4"/>
</dbReference>
<dbReference type="EMBL" id="JAMAST010000009">
    <property type="protein sequence ID" value="MCL1632043.1"/>
    <property type="molecule type" value="Genomic_DNA"/>
</dbReference>
<feature type="domain" description="RecX first three-helical" evidence="8">
    <location>
        <begin position="66"/>
        <end position="105"/>
    </location>
</feature>
<dbReference type="HAMAP" id="MF_01114">
    <property type="entry name" value="RecX"/>
    <property type="match status" value="1"/>
</dbReference>
<proteinExistence type="inferred from homology"/>